<accession>A0A964XS99</accession>
<protein>
    <submittedName>
        <fullName evidence="1">Uncharacterized protein</fullName>
    </submittedName>
</protein>
<dbReference type="EMBL" id="RGET01000142">
    <property type="protein sequence ID" value="NBN88487.1"/>
    <property type="molecule type" value="Genomic_DNA"/>
</dbReference>
<reference evidence="1" key="1">
    <citation type="submission" date="2018-10" db="EMBL/GenBank/DDBJ databases">
        <title>Iterative Subtractive Binning of Freshwater Chronoseries Metagenomes Recovers Nearly Complete Genomes from over Four Hundred Novel Species.</title>
        <authorList>
            <person name="Rodriguez-R L.M."/>
            <person name="Tsementzi D."/>
            <person name="Luo C."/>
            <person name="Konstantinidis K.T."/>
        </authorList>
    </citation>
    <scope>NUCLEOTIDE SEQUENCE</scope>
    <source>
        <strain evidence="1">WB7_6_001</strain>
    </source>
</reference>
<sequence>MSCAAFQPFSSSRADTSAIQVGRQPDPIAQDGLQRGSEQAGVAVGKAFLQHLARHLPAAHRDRAAGAGTDAGIEGLGLDGIAFADDGVSIDTLQVGRLRAALTQIQGHGGSLLHRQHVAGIGISDGANGRQGEHGRRVGQC</sequence>
<name>A0A964XS99_9PROT</name>
<evidence type="ECO:0000313" key="1">
    <source>
        <dbReference type="EMBL" id="NBN88487.1"/>
    </source>
</evidence>
<organism evidence="1 2">
    <name type="scientific">Candidatus Fonsibacter lacus</name>
    <dbReference type="NCBI Taxonomy" id="2576439"/>
    <lineage>
        <taxon>Bacteria</taxon>
        <taxon>Pseudomonadati</taxon>
        <taxon>Pseudomonadota</taxon>
        <taxon>Alphaproteobacteria</taxon>
        <taxon>Candidatus Pelagibacterales</taxon>
        <taxon>Candidatus Pelagibacterales incertae sedis</taxon>
        <taxon>Candidatus Fonsibacter</taxon>
    </lineage>
</organism>
<gene>
    <name evidence="1" type="ORF">EBV32_05330</name>
</gene>
<dbReference type="AlphaFoldDB" id="A0A964XS99"/>
<dbReference type="Proteomes" id="UP000713222">
    <property type="component" value="Unassembled WGS sequence"/>
</dbReference>
<evidence type="ECO:0000313" key="2">
    <source>
        <dbReference type="Proteomes" id="UP000713222"/>
    </source>
</evidence>
<proteinExistence type="predicted"/>
<comment type="caution">
    <text evidence="1">The sequence shown here is derived from an EMBL/GenBank/DDBJ whole genome shotgun (WGS) entry which is preliminary data.</text>
</comment>